<dbReference type="GO" id="GO:0005524">
    <property type="term" value="F:ATP binding"/>
    <property type="evidence" value="ECO:0007669"/>
    <property type="project" value="UniProtKB-KW"/>
</dbReference>
<evidence type="ECO:0000256" key="3">
    <source>
        <dbReference type="ARBA" id="ARBA00022840"/>
    </source>
</evidence>
<keyword evidence="1" id="KW-0813">Transport</keyword>
<organism evidence="5 6">
    <name type="scientific">Roseicella aerolata</name>
    <dbReference type="NCBI Taxonomy" id="2883479"/>
    <lineage>
        <taxon>Bacteria</taxon>
        <taxon>Pseudomonadati</taxon>
        <taxon>Pseudomonadota</taxon>
        <taxon>Alphaproteobacteria</taxon>
        <taxon>Acetobacterales</taxon>
        <taxon>Roseomonadaceae</taxon>
        <taxon>Roseicella</taxon>
    </lineage>
</organism>
<dbReference type="SMART" id="SM00382">
    <property type="entry name" value="AAA"/>
    <property type="match status" value="1"/>
</dbReference>
<dbReference type="GO" id="GO:0005886">
    <property type="term" value="C:plasma membrane"/>
    <property type="evidence" value="ECO:0007669"/>
    <property type="project" value="TreeGrafter"/>
</dbReference>
<dbReference type="SUPFAM" id="SSF52540">
    <property type="entry name" value="P-loop containing nucleoside triphosphate hydrolases"/>
    <property type="match status" value="1"/>
</dbReference>
<evidence type="ECO:0000313" key="6">
    <source>
        <dbReference type="Proteomes" id="UP001139311"/>
    </source>
</evidence>
<reference evidence="5" key="1">
    <citation type="submission" date="2021-10" db="EMBL/GenBank/DDBJ databases">
        <title>Roseicella aerolatum sp. nov., isolated from aerosols of e-waste dismantling site.</title>
        <authorList>
            <person name="Qin T."/>
        </authorList>
    </citation>
    <scope>NUCLEOTIDE SEQUENCE</scope>
    <source>
        <strain evidence="5">GB24</strain>
    </source>
</reference>
<dbReference type="AlphaFoldDB" id="A0A9X1IAW6"/>
<dbReference type="InterPro" id="IPR027417">
    <property type="entry name" value="P-loop_NTPase"/>
</dbReference>
<evidence type="ECO:0000256" key="1">
    <source>
        <dbReference type="ARBA" id="ARBA00022448"/>
    </source>
</evidence>
<dbReference type="EMBL" id="JAJAQI010000002">
    <property type="protein sequence ID" value="MCB4820454.1"/>
    <property type="molecule type" value="Genomic_DNA"/>
</dbReference>
<dbReference type="InterPro" id="IPR051120">
    <property type="entry name" value="ABC_AA/LPS_Transport"/>
</dbReference>
<comment type="caution">
    <text evidence="5">The sequence shown here is derived from an EMBL/GenBank/DDBJ whole genome shotgun (WGS) entry which is preliminary data.</text>
</comment>
<proteinExistence type="predicted"/>
<dbReference type="PANTHER" id="PTHR45772:SF4">
    <property type="entry name" value="ABC TRANSPORTER ATP-BINDING PROTEIN"/>
    <property type="match status" value="1"/>
</dbReference>
<protein>
    <submittedName>
        <fullName evidence="5">ABC transporter ATP-binding protein</fullName>
    </submittedName>
</protein>
<dbReference type="FunFam" id="3.40.50.300:FF:000421">
    <property type="entry name" value="Branched-chain amino acid ABC transporter ATP-binding protein"/>
    <property type="match status" value="1"/>
</dbReference>
<name>A0A9X1IAW6_9PROT</name>
<dbReference type="Proteomes" id="UP001139311">
    <property type="component" value="Unassembled WGS sequence"/>
</dbReference>
<keyword evidence="2" id="KW-0547">Nucleotide-binding</keyword>
<keyword evidence="6" id="KW-1185">Reference proteome</keyword>
<keyword evidence="3 5" id="KW-0067">ATP-binding</keyword>
<dbReference type="GO" id="GO:0016887">
    <property type="term" value="F:ATP hydrolysis activity"/>
    <property type="evidence" value="ECO:0007669"/>
    <property type="project" value="InterPro"/>
</dbReference>
<dbReference type="PROSITE" id="PS50893">
    <property type="entry name" value="ABC_TRANSPORTER_2"/>
    <property type="match status" value="1"/>
</dbReference>
<dbReference type="Pfam" id="PF00005">
    <property type="entry name" value="ABC_tran"/>
    <property type="match status" value="1"/>
</dbReference>
<dbReference type="CDD" id="cd03219">
    <property type="entry name" value="ABC_Mj1267_LivG_branched"/>
    <property type="match status" value="1"/>
</dbReference>
<dbReference type="Gene3D" id="3.40.50.300">
    <property type="entry name" value="P-loop containing nucleotide triphosphate hydrolases"/>
    <property type="match status" value="1"/>
</dbReference>
<dbReference type="InterPro" id="IPR032823">
    <property type="entry name" value="BCA_ABC_TP_C"/>
</dbReference>
<accession>A0A9X1IAW6</accession>
<feature type="domain" description="ABC transporter" evidence="4">
    <location>
        <begin position="4"/>
        <end position="252"/>
    </location>
</feature>
<sequence length="260" mass="28160">MALLEVDDIVIRFGGVTAVAGVSFEVAEHQICGLIGPNGAGKTTTFNCISGIYRPNSGRVLFQGRDITGEPRHRMTGLGIGRTFQNLALFRSMTVRDNVLAGAHASGRSGFIASALNLPLVRREAQEAEARARELLALLNLERVAELPVAALPFGWQKRVEMARALISRPKLLLLDEPAGGLNHGEVDELAELLVDIRRNFDLSILLVEHHMSLVMRVSDKVAVLDFGKKIADGTPDEVRNDPEVIKAYLGAGDEHAQAA</sequence>
<evidence type="ECO:0000313" key="5">
    <source>
        <dbReference type="EMBL" id="MCB4820454.1"/>
    </source>
</evidence>
<dbReference type="RefSeq" id="WP_226603691.1">
    <property type="nucleotide sequence ID" value="NZ_JAJAQI010000002.1"/>
</dbReference>
<dbReference type="Pfam" id="PF12399">
    <property type="entry name" value="BCA_ABC_TP_C"/>
    <property type="match status" value="1"/>
</dbReference>
<dbReference type="PANTHER" id="PTHR45772">
    <property type="entry name" value="CONSERVED COMPONENT OF ABC TRANSPORTER FOR NATURAL AMINO ACIDS-RELATED"/>
    <property type="match status" value="1"/>
</dbReference>
<evidence type="ECO:0000256" key="2">
    <source>
        <dbReference type="ARBA" id="ARBA00022741"/>
    </source>
</evidence>
<dbReference type="InterPro" id="IPR003439">
    <property type="entry name" value="ABC_transporter-like_ATP-bd"/>
</dbReference>
<evidence type="ECO:0000259" key="4">
    <source>
        <dbReference type="PROSITE" id="PS50893"/>
    </source>
</evidence>
<gene>
    <name evidence="5" type="ORF">LHA35_01745</name>
</gene>
<dbReference type="InterPro" id="IPR003593">
    <property type="entry name" value="AAA+_ATPase"/>
</dbReference>